<evidence type="ECO:0000313" key="3">
    <source>
        <dbReference type="EMBL" id="QCI78853.1"/>
    </source>
</evidence>
<protein>
    <submittedName>
        <fullName evidence="3">PEP-CTERM sorting domain-containing protein</fullName>
    </submittedName>
</protein>
<dbReference type="AlphaFoldDB" id="A0A4D7C828"/>
<dbReference type="PANTHER" id="PTHR46928">
    <property type="entry name" value="MESENCHYME-SPECIFIC CELL SURFACE GLYCOPROTEIN"/>
    <property type="match status" value="1"/>
</dbReference>
<name>A0A4D7C828_9SPHN</name>
<dbReference type="PANTHER" id="PTHR46928:SF1">
    <property type="entry name" value="MESENCHYME-SPECIFIC CELL SURFACE GLYCOPROTEIN"/>
    <property type="match status" value="1"/>
</dbReference>
<dbReference type="InterPro" id="IPR052956">
    <property type="entry name" value="Mesenchyme-surface_protein"/>
</dbReference>
<dbReference type="RefSeq" id="WP_425459759.1">
    <property type="nucleotide sequence ID" value="NZ_CP039704.1"/>
</dbReference>
<gene>
    <name evidence="3" type="ORF">E6W36_02275</name>
</gene>
<keyword evidence="4" id="KW-1185">Reference proteome</keyword>
<evidence type="ECO:0000313" key="4">
    <source>
        <dbReference type="Proteomes" id="UP000298714"/>
    </source>
</evidence>
<dbReference type="Gene3D" id="2.130.10.10">
    <property type="entry name" value="YVTN repeat-like/Quinoprotein amine dehydrogenase"/>
    <property type="match status" value="1"/>
</dbReference>
<dbReference type="InterPro" id="IPR015943">
    <property type="entry name" value="WD40/YVTN_repeat-like_dom_sf"/>
</dbReference>
<dbReference type="Pfam" id="PF22494">
    <property type="entry name" value="choice_anch_I"/>
    <property type="match status" value="1"/>
</dbReference>
<reference evidence="4" key="1">
    <citation type="submission" date="2019-04" db="EMBL/GenBank/DDBJ databases">
        <title>Complete genome sequence of Sphingomonas sp. W1-2-3.</title>
        <authorList>
            <person name="Im W.T."/>
        </authorList>
    </citation>
    <scope>NUCLEOTIDE SEQUENCE [LARGE SCALE GENOMIC DNA]</scope>
    <source>
        <strain evidence="4">W1-2-3</strain>
    </source>
</reference>
<feature type="domain" description="Ice-binding protein C-terminal" evidence="1">
    <location>
        <begin position="280"/>
        <end position="303"/>
    </location>
</feature>
<dbReference type="InterPro" id="IPR055188">
    <property type="entry name" value="Choice_anch_I"/>
</dbReference>
<sequence>MEPEYIAVSPDGTKAYVTLQENNALAIVDLVGASPTVQSIVSLGVKNNGLAGNGFDASDQNGNGQIQTYANIRSFYTPDGIVAVEKNGSLLLITANEGDVRSSDDFPGFNETVRLGQAAPLNRINVTTTPGITDVEAGVNYVAGARSYSIWDQNGTLLFDSGDELERIIATQFPQLWADGRSDDRGPEPEAVEAGWVDGRLVLFVAAERFGGIYAFDLTDFSADNVVRPLFLGLIANSSVLDRPEGLEFISAAESFDGNAYLAIANEQSNNTLLYRISVVPEPGSILALGAGLIGLGALARRRKA</sequence>
<feature type="domain" description="Choice-of-anchor I" evidence="2">
    <location>
        <begin position="1"/>
        <end position="276"/>
    </location>
</feature>
<accession>A0A4D7C828</accession>
<evidence type="ECO:0000259" key="2">
    <source>
        <dbReference type="Pfam" id="PF22494"/>
    </source>
</evidence>
<proteinExistence type="predicted"/>
<evidence type="ECO:0000259" key="1">
    <source>
        <dbReference type="Pfam" id="PF07589"/>
    </source>
</evidence>
<dbReference type="SUPFAM" id="SSF75011">
    <property type="entry name" value="3-carboxy-cis,cis-mucoante lactonizing enzyme"/>
    <property type="match status" value="1"/>
</dbReference>
<organism evidence="3 4">
    <name type="scientific">Hankyongella ginsenosidimutans</name>
    <dbReference type="NCBI Taxonomy" id="1763828"/>
    <lineage>
        <taxon>Bacteria</taxon>
        <taxon>Pseudomonadati</taxon>
        <taxon>Pseudomonadota</taxon>
        <taxon>Alphaproteobacteria</taxon>
        <taxon>Sphingomonadales</taxon>
        <taxon>Sphingomonadaceae</taxon>
        <taxon>Hankyongella</taxon>
    </lineage>
</organism>
<dbReference type="Pfam" id="PF07589">
    <property type="entry name" value="PEP-CTERM"/>
    <property type="match status" value="1"/>
</dbReference>
<dbReference type="Proteomes" id="UP000298714">
    <property type="component" value="Chromosome"/>
</dbReference>
<dbReference type="NCBIfam" id="TIGR02595">
    <property type="entry name" value="PEP_CTERM"/>
    <property type="match status" value="1"/>
</dbReference>
<dbReference type="EMBL" id="CP039704">
    <property type="protein sequence ID" value="QCI78853.1"/>
    <property type="molecule type" value="Genomic_DNA"/>
</dbReference>
<dbReference type="KEGG" id="hgn:E6W36_02275"/>
<dbReference type="InterPro" id="IPR013424">
    <property type="entry name" value="Ice-binding_C"/>
</dbReference>